<comment type="caution">
    <text evidence="1">The sequence shown here is derived from an EMBL/GenBank/DDBJ whole genome shotgun (WGS) entry which is preliminary data.</text>
</comment>
<dbReference type="Pfam" id="PF04305">
    <property type="entry name" value="DUF455"/>
    <property type="match status" value="1"/>
</dbReference>
<reference evidence="1 2" key="1">
    <citation type="submission" date="2020-08" db="EMBL/GenBank/DDBJ databases">
        <title>Genomic Encyclopedia of Type Strains, Phase IV (KMG-IV): sequencing the most valuable type-strain genomes for metagenomic binning, comparative biology and taxonomic classification.</title>
        <authorList>
            <person name="Goeker M."/>
        </authorList>
    </citation>
    <scope>NUCLEOTIDE SEQUENCE [LARGE SCALE GENOMIC DNA]</scope>
    <source>
        <strain evidence="1 2">DSM 23240</strain>
    </source>
</reference>
<proteinExistence type="predicted"/>
<dbReference type="PANTHER" id="PTHR42782:SF4">
    <property type="entry name" value="DUF455 DOMAIN-CONTAINING PROTEIN"/>
    <property type="match status" value="1"/>
</dbReference>
<dbReference type="InterPro" id="IPR007402">
    <property type="entry name" value="DUF455"/>
</dbReference>
<accession>A0A840RV52</accession>
<protein>
    <submittedName>
        <fullName evidence="1">Uncharacterized ferritin-like protein (DUF455 family)</fullName>
    </submittedName>
</protein>
<sequence length="152" mass="16703">MKSSPNPDFIVAKHEGVAELVPEKVNKVTTEEMWETRAAALHALLERDPAAKVLRVAKIASAFKGGMLVVNPAVPLMNALDATAIPGRPLRPELVLPKTLKHRSMRTEEGRAALIHALAHIEFNAINLALDAICRFADMPEQYYTDWLSVAT</sequence>
<name>A0A840RV52_9BURK</name>
<dbReference type="PANTHER" id="PTHR42782">
    <property type="entry name" value="SI:CH73-314G15.3"/>
    <property type="match status" value="1"/>
</dbReference>
<dbReference type="AlphaFoldDB" id="A0A840RV52"/>
<evidence type="ECO:0000313" key="1">
    <source>
        <dbReference type="EMBL" id="MBB5202497.1"/>
    </source>
</evidence>
<dbReference type="Proteomes" id="UP000571084">
    <property type="component" value="Unassembled WGS sequence"/>
</dbReference>
<keyword evidence="2" id="KW-1185">Reference proteome</keyword>
<evidence type="ECO:0000313" key="2">
    <source>
        <dbReference type="Proteomes" id="UP000571084"/>
    </source>
</evidence>
<dbReference type="EMBL" id="JACHHQ010000016">
    <property type="protein sequence ID" value="MBB5202497.1"/>
    <property type="molecule type" value="Genomic_DNA"/>
</dbReference>
<gene>
    <name evidence="1" type="ORF">HNR39_004364</name>
</gene>
<organism evidence="1 2">
    <name type="scientific">Glaciimonas immobilis</name>
    <dbReference type="NCBI Taxonomy" id="728004"/>
    <lineage>
        <taxon>Bacteria</taxon>
        <taxon>Pseudomonadati</taxon>
        <taxon>Pseudomonadota</taxon>
        <taxon>Betaproteobacteria</taxon>
        <taxon>Burkholderiales</taxon>
        <taxon>Oxalobacteraceae</taxon>
        <taxon>Glaciimonas</taxon>
    </lineage>
</organism>